<evidence type="ECO:0000313" key="6">
    <source>
        <dbReference type="Proteomes" id="UP000663834"/>
    </source>
</evidence>
<feature type="region of interest" description="Disordered" evidence="1">
    <location>
        <begin position="114"/>
        <end position="134"/>
    </location>
</feature>
<feature type="region of interest" description="Disordered" evidence="1">
    <location>
        <begin position="1085"/>
        <end position="1120"/>
    </location>
</feature>
<feature type="region of interest" description="Disordered" evidence="1">
    <location>
        <begin position="348"/>
        <end position="367"/>
    </location>
</feature>
<protein>
    <recommendedName>
        <fullName evidence="2">KATNIP domain-containing protein</fullName>
    </recommendedName>
</protein>
<dbReference type="OrthoDB" id="304622at2759"/>
<gene>
    <name evidence="4" type="ORF">BYL167_LOCUS1132</name>
    <name evidence="5" type="ORF">GIL414_LOCUS1822</name>
    <name evidence="3" type="ORF">KQP761_LOCUS5642</name>
</gene>
<accession>A0A815ERI5</accession>
<evidence type="ECO:0000313" key="5">
    <source>
        <dbReference type="EMBL" id="CAF3814240.1"/>
    </source>
</evidence>
<dbReference type="Proteomes" id="UP000681720">
    <property type="component" value="Unassembled WGS sequence"/>
</dbReference>
<feature type="domain" description="KATNIP" evidence="2">
    <location>
        <begin position="732"/>
        <end position="1048"/>
    </location>
</feature>
<feature type="compositionally biased region" description="Acidic residues" evidence="1">
    <location>
        <begin position="247"/>
        <end position="271"/>
    </location>
</feature>
<dbReference type="PANTHER" id="PTHR21534">
    <property type="entry name" value="KATANIN-INTERACTING PROTEIN"/>
    <property type="match status" value="1"/>
</dbReference>
<dbReference type="Proteomes" id="UP000681967">
    <property type="component" value="Unassembled WGS sequence"/>
</dbReference>
<evidence type="ECO:0000259" key="2">
    <source>
        <dbReference type="Pfam" id="PF14652"/>
    </source>
</evidence>
<reference evidence="3" key="1">
    <citation type="submission" date="2021-02" db="EMBL/GenBank/DDBJ databases">
        <authorList>
            <person name="Nowell W R."/>
        </authorList>
    </citation>
    <scope>NUCLEOTIDE SEQUENCE</scope>
</reference>
<evidence type="ECO:0000313" key="3">
    <source>
        <dbReference type="EMBL" id="CAF1318932.1"/>
    </source>
</evidence>
<dbReference type="EMBL" id="CAJNOW010001484">
    <property type="protein sequence ID" value="CAF1318932.1"/>
    <property type="molecule type" value="Genomic_DNA"/>
</dbReference>
<comment type="caution">
    <text evidence="3">The sequence shown here is derived from an EMBL/GenBank/DDBJ whole genome shotgun (WGS) entry which is preliminary data.</text>
</comment>
<feature type="compositionally biased region" description="Polar residues" evidence="1">
    <location>
        <begin position="422"/>
        <end position="447"/>
    </location>
</feature>
<feature type="domain" description="KATNIP" evidence="2">
    <location>
        <begin position="482"/>
        <end position="635"/>
    </location>
</feature>
<dbReference type="AlphaFoldDB" id="A0A815ERI5"/>
<proteinExistence type="predicted"/>
<feature type="compositionally biased region" description="Basic and acidic residues" evidence="1">
    <location>
        <begin position="1098"/>
        <end position="1107"/>
    </location>
</feature>
<evidence type="ECO:0000313" key="4">
    <source>
        <dbReference type="EMBL" id="CAF3766026.1"/>
    </source>
</evidence>
<feature type="region of interest" description="Disordered" evidence="1">
    <location>
        <begin position="679"/>
        <end position="702"/>
    </location>
</feature>
<dbReference type="PANTHER" id="PTHR21534:SF0">
    <property type="entry name" value="KATANIN-INTERACTING PROTEIN"/>
    <property type="match status" value="1"/>
</dbReference>
<feature type="region of interest" description="Disordered" evidence="1">
    <location>
        <begin position="1"/>
        <end position="34"/>
    </location>
</feature>
<sequence>MTNSTLDNSIEPLYSSRRTDRNQSAIQAHRGDVPSKHDEYLIQLQERNRLLKACQKQRPAKDSNLKKRETGFQLYLNGAHSARQRRPGSITHGPPNRTVTPSPYFADFSFPTPSNTTHQTNSLPSNGRRQWTPSTKTKIKTVEGSILTDVDQNPTPNPTTQMPHSKSLFNHKQFQQVTSKRAVKSAGTPSEALPKSAWGERVIELDASQIKSNGMNDQVSFCKMKPENIDQSWMPQWFSNTKSNQDEVQEYESDFEECSHDEDDDDDDDDNDHQLLNRVSLSFDDIPSIVKLSIMHEKNTEKQNKSQESTSSRSPPCYFVLIASGLTTTHVPFLTLHEVMNRRDLPRSPIQSHFNLPRQGDNRSGGRLVGGDPMKNNSNYSNNQQLFVVGTRSKVIDSLDLENFSQQKEIHFDAEIEDQKSPRFQQASNRRSPFPIPSSNDHNAQNTDWLENSMCQIDLFSRRHRGMLEHEHIEEYFTNSVSKSENDNNEEHFTIPELPGGEQLVLNLKTTWGDRHYIGLNGIEIFSSQGCPVMIKKITADPADINILPEYGSDPRVVTNLTDGVNKTRDDTHMWLAPFSAGQDHFIYITFERPTKVAMVRIWNYNKNRIHSARGVKDVEIALDGFMIFKGEISQACGNITASNDPSAYGETILFTTDEEILERISTYDEMYVDLETFQNDEENSRTNTNRPPTTETDIRPLTRAISRRPFTSLRSSDSGQTPEYFGRKLILTITETWGDQHYCGLTGIQVVDINDAECVIKSYDARPRDVTILKSNVNDVRTLDKLFDGENVTCHDYHMWLCPFSRKEKVRITISLNTPKKMHGLRIWNYNKSVDDTYRGVKRLHVQLNDKSISPRQGFLLRRAPGHCYFDFAQEIIFAHSKTIQENADNQTRKKQHVATNDDVDSDISMPNGFIYEFHLHATHGDAYYIGLNGLEFYDENGERIGLTEQNIAAYPHSVNSLHPSTDDDIRTPDKLIDGKNDEIDGTHCWIAPILANVINRIFVIFDRPTSVSMIKIWNYAKTPSRGVREFSLLVDDLLVWTGILDRMSDDNNDNYGTHVPFNTILFCDERILTEHEKRTVLEKKISADNTSSQTSNRDRSVDYSKRPTTSVPRNRKRY</sequence>
<dbReference type="InterPro" id="IPR027859">
    <property type="entry name" value="KATNIP_dom"/>
</dbReference>
<feature type="region of interest" description="Disordered" evidence="1">
    <location>
        <begin position="412"/>
        <end position="447"/>
    </location>
</feature>
<organism evidence="3 6">
    <name type="scientific">Rotaria magnacalcarata</name>
    <dbReference type="NCBI Taxonomy" id="392030"/>
    <lineage>
        <taxon>Eukaryota</taxon>
        <taxon>Metazoa</taxon>
        <taxon>Spiralia</taxon>
        <taxon>Gnathifera</taxon>
        <taxon>Rotifera</taxon>
        <taxon>Eurotatoria</taxon>
        <taxon>Bdelloidea</taxon>
        <taxon>Philodinida</taxon>
        <taxon>Philodinidae</taxon>
        <taxon>Rotaria</taxon>
    </lineage>
</organism>
<dbReference type="Pfam" id="PF14652">
    <property type="entry name" value="DUF4457"/>
    <property type="match status" value="2"/>
</dbReference>
<dbReference type="EMBL" id="CAJOBH010000157">
    <property type="protein sequence ID" value="CAF3766026.1"/>
    <property type="molecule type" value="Genomic_DNA"/>
</dbReference>
<dbReference type="Proteomes" id="UP000663834">
    <property type="component" value="Unassembled WGS sequence"/>
</dbReference>
<dbReference type="InterPro" id="IPR026704">
    <property type="entry name" value="KATNIP"/>
</dbReference>
<name>A0A815ERI5_9BILA</name>
<feature type="region of interest" description="Disordered" evidence="1">
    <location>
        <begin position="242"/>
        <end position="273"/>
    </location>
</feature>
<feature type="compositionally biased region" description="Low complexity" evidence="1">
    <location>
        <begin position="686"/>
        <end position="696"/>
    </location>
</feature>
<feature type="compositionally biased region" description="Basic and acidic residues" evidence="1">
    <location>
        <begin position="412"/>
        <end position="421"/>
    </location>
</feature>
<evidence type="ECO:0000256" key="1">
    <source>
        <dbReference type="SAM" id="MobiDB-lite"/>
    </source>
</evidence>
<dbReference type="EMBL" id="CAJOBJ010000320">
    <property type="protein sequence ID" value="CAF3814240.1"/>
    <property type="molecule type" value="Genomic_DNA"/>
</dbReference>
<feature type="region of interest" description="Disordered" evidence="1">
    <location>
        <begin position="80"/>
        <end position="99"/>
    </location>
</feature>